<dbReference type="Proteomes" id="UP000186922">
    <property type="component" value="Unassembled WGS sequence"/>
</dbReference>
<dbReference type="InterPro" id="IPR000719">
    <property type="entry name" value="Prot_kinase_dom"/>
</dbReference>
<dbReference type="GO" id="GO:0007169">
    <property type="term" value="P:cell surface receptor protein tyrosine kinase signaling pathway"/>
    <property type="evidence" value="ECO:0007669"/>
    <property type="project" value="TreeGrafter"/>
</dbReference>
<dbReference type="InterPro" id="IPR013320">
    <property type="entry name" value="ConA-like_dom_sf"/>
</dbReference>
<accession>A0A1D1VW25</accession>
<organism evidence="3 4">
    <name type="scientific">Ramazzottius varieornatus</name>
    <name type="common">Water bear</name>
    <name type="synonym">Tardigrade</name>
    <dbReference type="NCBI Taxonomy" id="947166"/>
    <lineage>
        <taxon>Eukaryota</taxon>
        <taxon>Metazoa</taxon>
        <taxon>Ecdysozoa</taxon>
        <taxon>Tardigrada</taxon>
        <taxon>Eutardigrada</taxon>
        <taxon>Parachela</taxon>
        <taxon>Hypsibioidea</taxon>
        <taxon>Ramazzottiidae</taxon>
        <taxon>Ramazzottius</taxon>
    </lineage>
</organism>
<dbReference type="EMBL" id="BDGG01000011">
    <property type="protein sequence ID" value="GAV05136.1"/>
    <property type="molecule type" value="Genomic_DNA"/>
</dbReference>
<dbReference type="SUPFAM" id="SSF49899">
    <property type="entry name" value="Concanavalin A-like lectins/glucanases"/>
    <property type="match status" value="1"/>
</dbReference>
<reference evidence="3 4" key="1">
    <citation type="journal article" date="2016" name="Nat. Commun.">
        <title>Extremotolerant tardigrade genome and improved radiotolerance of human cultured cells by tardigrade-unique protein.</title>
        <authorList>
            <person name="Hashimoto T."/>
            <person name="Horikawa D.D."/>
            <person name="Saito Y."/>
            <person name="Kuwahara H."/>
            <person name="Kozuka-Hata H."/>
            <person name="Shin-I T."/>
            <person name="Minakuchi Y."/>
            <person name="Ohishi K."/>
            <person name="Motoyama A."/>
            <person name="Aizu T."/>
            <person name="Enomoto A."/>
            <person name="Kondo K."/>
            <person name="Tanaka S."/>
            <person name="Hara Y."/>
            <person name="Koshikawa S."/>
            <person name="Sagara H."/>
            <person name="Miura T."/>
            <person name="Yokobori S."/>
            <person name="Miyagawa K."/>
            <person name="Suzuki Y."/>
            <person name="Kubo T."/>
            <person name="Oyama M."/>
            <person name="Kohara Y."/>
            <person name="Fujiyama A."/>
            <person name="Arakawa K."/>
            <person name="Katayama T."/>
            <person name="Toyoda A."/>
            <person name="Kunieda T."/>
        </authorList>
    </citation>
    <scope>NUCLEOTIDE SEQUENCE [LARGE SCALE GENOMIC DNA]</scope>
    <source>
        <strain evidence="3 4">YOKOZUNA-1</strain>
    </source>
</reference>
<name>A0A1D1VW25_RAMVA</name>
<feature type="region of interest" description="Disordered" evidence="1">
    <location>
        <begin position="519"/>
        <end position="561"/>
    </location>
</feature>
<dbReference type="Gene3D" id="1.10.510.10">
    <property type="entry name" value="Transferase(Phosphotransferase) domain 1"/>
    <property type="match status" value="1"/>
</dbReference>
<feature type="domain" description="Protein kinase" evidence="2">
    <location>
        <begin position="195"/>
        <end position="553"/>
    </location>
</feature>
<dbReference type="AlphaFoldDB" id="A0A1D1VW25"/>
<dbReference type="GO" id="GO:0005886">
    <property type="term" value="C:plasma membrane"/>
    <property type="evidence" value="ECO:0007669"/>
    <property type="project" value="TreeGrafter"/>
</dbReference>
<comment type="caution">
    <text evidence="3">The sequence shown here is derived from an EMBL/GenBank/DDBJ whole genome shotgun (WGS) entry which is preliminary data.</text>
</comment>
<feature type="compositionally biased region" description="Basic residues" evidence="1">
    <location>
        <begin position="529"/>
        <end position="542"/>
    </location>
</feature>
<gene>
    <name evidence="3" type="primary">RvY_15312-1</name>
    <name evidence="3" type="synonym">RvY_15312.1</name>
    <name evidence="3" type="ORF">RvY_15312</name>
</gene>
<dbReference type="Gene3D" id="3.30.200.20">
    <property type="entry name" value="Phosphorylase Kinase, domain 1"/>
    <property type="match status" value="1"/>
</dbReference>
<evidence type="ECO:0000313" key="3">
    <source>
        <dbReference type="EMBL" id="GAV05136.1"/>
    </source>
</evidence>
<evidence type="ECO:0000256" key="1">
    <source>
        <dbReference type="SAM" id="MobiDB-lite"/>
    </source>
</evidence>
<evidence type="ECO:0000313" key="4">
    <source>
        <dbReference type="Proteomes" id="UP000186922"/>
    </source>
</evidence>
<dbReference type="OrthoDB" id="3256376at2759"/>
<dbReference type="STRING" id="947166.A0A1D1VW25"/>
<evidence type="ECO:0000259" key="2">
    <source>
        <dbReference type="PROSITE" id="PS50011"/>
    </source>
</evidence>
<dbReference type="InterPro" id="IPR050122">
    <property type="entry name" value="RTK"/>
</dbReference>
<dbReference type="InterPro" id="IPR001245">
    <property type="entry name" value="Ser-Thr/Tyr_kinase_cat_dom"/>
</dbReference>
<dbReference type="SUPFAM" id="SSF56112">
    <property type="entry name" value="Protein kinase-like (PK-like)"/>
    <property type="match status" value="1"/>
</dbReference>
<dbReference type="CDD" id="cd00192">
    <property type="entry name" value="PTKc"/>
    <property type="match status" value="1"/>
</dbReference>
<dbReference type="PANTHER" id="PTHR24416:SF600">
    <property type="entry name" value="PDGF- AND VEGF-RECEPTOR RELATED, ISOFORM J"/>
    <property type="match status" value="1"/>
</dbReference>
<dbReference type="PANTHER" id="PTHR24416">
    <property type="entry name" value="TYROSINE-PROTEIN KINASE RECEPTOR"/>
    <property type="match status" value="1"/>
</dbReference>
<dbReference type="PRINTS" id="PR00109">
    <property type="entry name" value="TYRKINASE"/>
</dbReference>
<keyword evidence="4" id="KW-1185">Reference proteome</keyword>
<dbReference type="GO" id="GO:0043235">
    <property type="term" value="C:receptor complex"/>
    <property type="evidence" value="ECO:0007669"/>
    <property type="project" value="TreeGrafter"/>
</dbReference>
<dbReference type="Pfam" id="PF07714">
    <property type="entry name" value="PK_Tyr_Ser-Thr"/>
    <property type="match status" value="1"/>
</dbReference>
<dbReference type="GO" id="GO:0004714">
    <property type="term" value="F:transmembrane receptor protein tyrosine kinase activity"/>
    <property type="evidence" value="ECO:0007669"/>
    <property type="project" value="TreeGrafter"/>
</dbReference>
<sequence>MACVRDPQMKIQTTITLGTVNHFDFLYGEFEFRERFPKPSMGSVFVVAGLRNYLCDLDGSKCDTRNKVPDVSFWQAALKLTRGTTQNPVRLTYRTANSVGSTVKSELTLSKELGLSDAFHTYRTSWTPSSLTRFVDDEKVFAEDDTEKIPKIRMHFYFNLVCDLLNYTENTLDTSQLLIESITVRQLNSSYDTDQLRDEILGRSEHGIVFMETDTGLYGRAGPTLVAVKMLFSAEENSYAGDSFLKELTVLAYCGHHFNIVNLLGVANKGRPSLLLEHCHYGSLLGFVREHRPPFYFNHVDPEGHLLPLDKVAYAQDSNDQYEQLEDETCDHALLSTKDLINFAYQVARGMEYLASRPIAHRDLVARNILVDKGKIVKISDFGMARQEGEYVLQDDRIALPIRWMSPTSVLSSTFNESSDVWSYGVLLWEMFTLGEVPYGQRTNGGNVGTFLQEILQKGLRLLKPEYCLTDLLPTFLCGVAVAADLPVNFQPPQERVHKGSWCSTVLVKVSWRIRIREDGPPVEQPKSKPSRRSRHGYRPPSRHNTNSRHPFSTENSDCRWQRGSKSTVEKLAFVPTETLVAESDVAHAAVEVVGSGSSGGRGDRYDFIVVFKCRGRERGPLFWTRWALGRRMQQWAEQSVPNATWHCGGFASSVLWHRRFGPKHFHSEAQ</sequence>
<protein>
    <recommendedName>
        <fullName evidence="2">Protein kinase domain-containing protein</fullName>
    </recommendedName>
</protein>
<feature type="compositionally biased region" description="Polar residues" evidence="1">
    <location>
        <begin position="543"/>
        <end position="556"/>
    </location>
</feature>
<proteinExistence type="predicted"/>
<dbReference type="PROSITE" id="PS50011">
    <property type="entry name" value="PROTEIN_KINASE_DOM"/>
    <property type="match status" value="1"/>
</dbReference>
<dbReference type="Gene3D" id="2.60.120.200">
    <property type="match status" value="1"/>
</dbReference>
<dbReference type="InterPro" id="IPR011009">
    <property type="entry name" value="Kinase-like_dom_sf"/>
</dbReference>
<dbReference type="GO" id="GO:0005524">
    <property type="term" value="F:ATP binding"/>
    <property type="evidence" value="ECO:0007669"/>
    <property type="project" value="InterPro"/>
</dbReference>